<dbReference type="Gramene" id="mRNA:HanXRQr2_Chr08g0356471">
    <property type="protein sequence ID" value="CDS:HanXRQr2_Chr08g0356471.1"/>
    <property type="gene ID" value="HanXRQr2_Chr08g0356471"/>
</dbReference>
<dbReference type="EMBL" id="MNCJ02000323">
    <property type="protein sequence ID" value="KAF5796829.1"/>
    <property type="molecule type" value="Genomic_DNA"/>
</dbReference>
<organism evidence="3 4">
    <name type="scientific">Helianthus annuus</name>
    <name type="common">Common sunflower</name>
    <dbReference type="NCBI Taxonomy" id="4232"/>
    <lineage>
        <taxon>Eukaryota</taxon>
        <taxon>Viridiplantae</taxon>
        <taxon>Streptophyta</taxon>
        <taxon>Embryophyta</taxon>
        <taxon>Tracheophyta</taxon>
        <taxon>Spermatophyta</taxon>
        <taxon>Magnoliopsida</taxon>
        <taxon>eudicotyledons</taxon>
        <taxon>Gunneridae</taxon>
        <taxon>Pentapetalae</taxon>
        <taxon>asterids</taxon>
        <taxon>campanulids</taxon>
        <taxon>Asterales</taxon>
        <taxon>Asteraceae</taxon>
        <taxon>Asteroideae</taxon>
        <taxon>Heliantheae alliance</taxon>
        <taxon>Heliantheae</taxon>
        <taxon>Helianthus</taxon>
    </lineage>
</organism>
<name>A0A251U8I9_HELAN</name>
<keyword evidence="1" id="KW-0812">Transmembrane</keyword>
<dbReference type="Proteomes" id="UP000215914">
    <property type="component" value="Chromosome 8"/>
</dbReference>
<reference evidence="2" key="3">
    <citation type="submission" date="2020-06" db="EMBL/GenBank/DDBJ databases">
        <title>Helianthus annuus Genome sequencing and assembly Release 2.</title>
        <authorList>
            <person name="Gouzy J."/>
            <person name="Langlade N."/>
            <person name="Munos S."/>
        </authorList>
    </citation>
    <scope>NUCLEOTIDE SEQUENCE</scope>
    <source>
        <tissue evidence="2">Leaves</tissue>
    </source>
</reference>
<feature type="transmembrane region" description="Helical" evidence="1">
    <location>
        <begin position="15"/>
        <end position="33"/>
    </location>
</feature>
<evidence type="ECO:0000313" key="2">
    <source>
        <dbReference type="EMBL" id="KAF5796829.1"/>
    </source>
</evidence>
<gene>
    <name evidence="3" type="ORF">HannXRQ_Chr08g0236611</name>
    <name evidence="2" type="ORF">HanXRQr2_Chr08g0356471</name>
</gene>
<dbReference type="AlphaFoldDB" id="A0A251U8I9"/>
<dbReference type="InParanoid" id="A0A251U8I9"/>
<sequence>MNETERINTFSIDDAIAQASKLFTSLFFTINIFSKKKKLGFKEALSPSIAC</sequence>
<evidence type="ECO:0000313" key="3">
    <source>
        <dbReference type="EMBL" id="OTG19665.1"/>
    </source>
</evidence>
<keyword evidence="1" id="KW-1133">Transmembrane helix</keyword>
<dbReference type="EMBL" id="CM007897">
    <property type="protein sequence ID" value="OTG19665.1"/>
    <property type="molecule type" value="Genomic_DNA"/>
</dbReference>
<keyword evidence="1" id="KW-0472">Membrane</keyword>
<reference evidence="3" key="2">
    <citation type="submission" date="2017-02" db="EMBL/GenBank/DDBJ databases">
        <title>Sunflower complete genome.</title>
        <authorList>
            <person name="Langlade N."/>
            <person name="Munos S."/>
        </authorList>
    </citation>
    <scope>NUCLEOTIDE SEQUENCE [LARGE SCALE GENOMIC DNA]</scope>
    <source>
        <tissue evidence="3">Leaves</tissue>
    </source>
</reference>
<accession>A0A251U8I9</accession>
<protein>
    <submittedName>
        <fullName evidence="3">Uncharacterized protein</fullName>
    </submittedName>
</protein>
<evidence type="ECO:0000256" key="1">
    <source>
        <dbReference type="SAM" id="Phobius"/>
    </source>
</evidence>
<reference evidence="2 4" key="1">
    <citation type="journal article" date="2017" name="Nature">
        <title>The sunflower genome provides insights into oil metabolism, flowering and Asterid evolution.</title>
        <authorList>
            <person name="Badouin H."/>
            <person name="Gouzy J."/>
            <person name="Grassa C.J."/>
            <person name="Murat F."/>
            <person name="Staton S.E."/>
            <person name="Cottret L."/>
            <person name="Lelandais-Briere C."/>
            <person name="Owens G.L."/>
            <person name="Carrere S."/>
            <person name="Mayjonade B."/>
            <person name="Legrand L."/>
            <person name="Gill N."/>
            <person name="Kane N.C."/>
            <person name="Bowers J.E."/>
            <person name="Hubner S."/>
            <person name="Bellec A."/>
            <person name="Berard A."/>
            <person name="Berges H."/>
            <person name="Blanchet N."/>
            <person name="Boniface M.C."/>
            <person name="Brunel D."/>
            <person name="Catrice O."/>
            <person name="Chaidir N."/>
            <person name="Claudel C."/>
            <person name="Donnadieu C."/>
            <person name="Faraut T."/>
            <person name="Fievet G."/>
            <person name="Helmstetter N."/>
            <person name="King M."/>
            <person name="Knapp S.J."/>
            <person name="Lai Z."/>
            <person name="Le Paslier M.C."/>
            <person name="Lippi Y."/>
            <person name="Lorenzon L."/>
            <person name="Mandel J.R."/>
            <person name="Marage G."/>
            <person name="Marchand G."/>
            <person name="Marquand E."/>
            <person name="Bret-Mestries E."/>
            <person name="Morien E."/>
            <person name="Nambeesan S."/>
            <person name="Nguyen T."/>
            <person name="Pegot-Espagnet P."/>
            <person name="Pouilly N."/>
            <person name="Raftis F."/>
            <person name="Sallet E."/>
            <person name="Schiex T."/>
            <person name="Thomas J."/>
            <person name="Vandecasteele C."/>
            <person name="Vares D."/>
            <person name="Vear F."/>
            <person name="Vautrin S."/>
            <person name="Crespi M."/>
            <person name="Mangin B."/>
            <person name="Burke J.M."/>
            <person name="Salse J."/>
            <person name="Munos S."/>
            <person name="Vincourt P."/>
            <person name="Rieseberg L.H."/>
            <person name="Langlade N.B."/>
        </authorList>
    </citation>
    <scope>NUCLEOTIDE SEQUENCE [LARGE SCALE GENOMIC DNA]</scope>
    <source>
        <strain evidence="4">cv. SF193</strain>
        <tissue evidence="2">Leaves</tissue>
    </source>
</reference>
<evidence type="ECO:0000313" key="4">
    <source>
        <dbReference type="Proteomes" id="UP000215914"/>
    </source>
</evidence>
<proteinExistence type="predicted"/>
<keyword evidence="4" id="KW-1185">Reference proteome</keyword>